<comment type="caution">
    <text evidence="1">The sequence shown here is derived from an EMBL/GenBank/DDBJ whole genome shotgun (WGS) entry which is preliminary data.</text>
</comment>
<dbReference type="Proteomes" id="UP001519654">
    <property type="component" value="Unassembled WGS sequence"/>
</dbReference>
<proteinExistence type="predicted"/>
<dbReference type="SUPFAM" id="SSF48403">
    <property type="entry name" value="Ankyrin repeat"/>
    <property type="match status" value="1"/>
</dbReference>
<name>A0ABS5YNS2_9ACTN</name>
<evidence type="ECO:0000313" key="1">
    <source>
        <dbReference type="EMBL" id="MBU2665112.1"/>
    </source>
</evidence>
<dbReference type="RefSeq" id="WP_215788348.1">
    <property type="nucleotide sequence ID" value="NZ_JAHKKG010000005.1"/>
</dbReference>
<reference evidence="1 2" key="1">
    <citation type="submission" date="2021-06" db="EMBL/GenBank/DDBJ databases">
        <title>Actinoplanes lichenicola sp. nov., and Actinoplanes ovalisporus sp. nov., isolated from lichen in Thailand.</title>
        <authorList>
            <person name="Saeng-In P."/>
            <person name="Kanchanasin P."/>
            <person name="Yuki M."/>
            <person name="Kudo T."/>
            <person name="Ohkuma M."/>
            <person name="Phongsopitanun W."/>
            <person name="Tanasupawat S."/>
        </authorList>
    </citation>
    <scope>NUCLEOTIDE SEQUENCE [LARGE SCALE GENOMIC DNA]</scope>
    <source>
        <strain evidence="1 2">NBRC 110975</strain>
    </source>
</reference>
<gene>
    <name evidence="1" type="ORF">KOI35_16540</name>
</gene>
<dbReference type="InterPro" id="IPR036770">
    <property type="entry name" value="Ankyrin_rpt-contain_sf"/>
</dbReference>
<organism evidence="1 2">
    <name type="scientific">Paractinoplanes bogorensis</name>
    <dbReference type="NCBI Taxonomy" id="1610840"/>
    <lineage>
        <taxon>Bacteria</taxon>
        <taxon>Bacillati</taxon>
        <taxon>Actinomycetota</taxon>
        <taxon>Actinomycetes</taxon>
        <taxon>Micromonosporales</taxon>
        <taxon>Micromonosporaceae</taxon>
        <taxon>Paractinoplanes</taxon>
    </lineage>
</organism>
<dbReference type="Gene3D" id="1.25.40.20">
    <property type="entry name" value="Ankyrin repeat-containing domain"/>
    <property type="match status" value="1"/>
</dbReference>
<protein>
    <submittedName>
        <fullName evidence="1">Uncharacterized protein</fullName>
    </submittedName>
</protein>
<sequence length="293" mass="31163">MDNGESWRPPGLHQVAQFGGAPEAVRQQIADAADIDHVWWGRTALFDAVICHQWEVAQALAAAGADIWREQVGGWSAARLALAGPVPQMFEPFTGDRAPAALSAGEQEAVARAARIIAVFRGFDPFAASFACIAGITAADALRRLGAESFDVEDPEEAWQELGDPEPSVVGITDVPGGCVVAQQSGYAASTPAVMERLTAGTHGYGMFSNPKSGNQGTIFRNSENPAWDLHPGGGGVHPGDDADEVLRVFLYRSHALAYCADFAGLEPVDRRAFAGPPDIFAELPAIDLWRRS</sequence>
<dbReference type="EMBL" id="JAHKKG010000005">
    <property type="protein sequence ID" value="MBU2665112.1"/>
    <property type="molecule type" value="Genomic_DNA"/>
</dbReference>
<accession>A0ABS5YNS2</accession>
<evidence type="ECO:0000313" key="2">
    <source>
        <dbReference type="Proteomes" id="UP001519654"/>
    </source>
</evidence>
<keyword evidence="2" id="KW-1185">Reference proteome</keyword>